<keyword evidence="1" id="KW-1133">Transmembrane helix</keyword>
<evidence type="ECO:0000313" key="3">
    <source>
        <dbReference type="Proteomes" id="UP000322667"/>
    </source>
</evidence>
<dbReference type="EMBL" id="CM017628">
    <property type="protein sequence ID" value="TYH65554.1"/>
    <property type="molecule type" value="Genomic_DNA"/>
</dbReference>
<gene>
    <name evidence="2" type="ORF">ES332_D06G063600v1</name>
</gene>
<feature type="transmembrane region" description="Helical" evidence="1">
    <location>
        <begin position="15"/>
        <end position="34"/>
    </location>
</feature>
<evidence type="ECO:0000313" key="2">
    <source>
        <dbReference type="EMBL" id="TYH65556.1"/>
    </source>
</evidence>
<sequence length="89" mass="10104">MLSSLSPSIGNLPSSLYFFPSLLWYHLFLVHYYCHFAHHFCPLRPLNLTSFLLYLLSVLHFFHHTSESGVFRSESLGSAVAPEVACSTL</sequence>
<keyword evidence="3" id="KW-1185">Reference proteome</keyword>
<keyword evidence="1" id="KW-0812">Transmembrane</keyword>
<proteinExistence type="predicted"/>
<protein>
    <submittedName>
        <fullName evidence="2">Uncharacterized protein</fullName>
    </submittedName>
</protein>
<organism evidence="2 3">
    <name type="scientific">Gossypium tomentosum</name>
    <name type="common">Hawaiian cotton</name>
    <name type="synonym">Gossypium sandvicense</name>
    <dbReference type="NCBI Taxonomy" id="34277"/>
    <lineage>
        <taxon>Eukaryota</taxon>
        <taxon>Viridiplantae</taxon>
        <taxon>Streptophyta</taxon>
        <taxon>Embryophyta</taxon>
        <taxon>Tracheophyta</taxon>
        <taxon>Spermatophyta</taxon>
        <taxon>Magnoliopsida</taxon>
        <taxon>eudicotyledons</taxon>
        <taxon>Gunneridae</taxon>
        <taxon>Pentapetalae</taxon>
        <taxon>rosids</taxon>
        <taxon>malvids</taxon>
        <taxon>Malvales</taxon>
        <taxon>Malvaceae</taxon>
        <taxon>Malvoideae</taxon>
        <taxon>Gossypium</taxon>
    </lineage>
</organism>
<dbReference type="EMBL" id="CM017628">
    <property type="protein sequence ID" value="TYH65551.1"/>
    <property type="molecule type" value="Genomic_DNA"/>
</dbReference>
<dbReference type="AlphaFoldDB" id="A0A5D2KFZ4"/>
<feature type="transmembrane region" description="Helical" evidence="1">
    <location>
        <begin position="46"/>
        <end position="63"/>
    </location>
</feature>
<dbReference type="Proteomes" id="UP000322667">
    <property type="component" value="Chromosome D06"/>
</dbReference>
<accession>A0A5D2KFZ4</accession>
<name>A0A5D2KFZ4_GOSTO</name>
<evidence type="ECO:0000256" key="1">
    <source>
        <dbReference type="SAM" id="Phobius"/>
    </source>
</evidence>
<keyword evidence="1" id="KW-0472">Membrane</keyword>
<dbReference type="EMBL" id="CM017628">
    <property type="protein sequence ID" value="TYH65556.1"/>
    <property type="molecule type" value="Genomic_DNA"/>
</dbReference>
<reference evidence="2 3" key="1">
    <citation type="submission" date="2019-07" db="EMBL/GenBank/DDBJ databases">
        <title>WGS assembly of Gossypium tomentosum.</title>
        <authorList>
            <person name="Chen Z.J."/>
            <person name="Sreedasyam A."/>
            <person name="Ando A."/>
            <person name="Song Q."/>
            <person name="De L."/>
            <person name="Hulse-Kemp A."/>
            <person name="Ding M."/>
            <person name="Ye W."/>
            <person name="Kirkbride R."/>
            <person name="Jenkins J."/>
            <person name="Plott C."/>
            <person name="Lovell J."/>
            <person name="Lin Y.-M."/>
            <person name="Vaughn R."/>
            <person name="Liu B."/>
            <person name="Li W."/>
            <person name="Simpson S."/>
            <person name="Scheffler B."/>
            <person name="Saski C."/>
            <person name="Grover C."/>
            <person name="Hu G."/>
            <person name="Conover J."/>
            <person name="Carlson J."/>
            <person name="Shu S."/>
            <person name="Boston L."/>
            <person name="Williams M."/>
            <person name="Peterson D."/>
            <person name="Mcgee K."/>
            <person name="Jones D."/>
            <person name="Wendel J."/>
            <person name="Stelly D."/>
            <person name="Grimwood J."/>
            <person name="Schmutz J."/>
        </authorList>
    </citation>
    <scope>NUCLEOTIDE SEQUENCE [LARGE SCALE GENOMIC DNA]</scope>
    <source>
        <strain evidence="2">7179.01</strain>
    </source>
</reference>